<organism evidence="1 2">
    <name type="scientific">Oidiodendron maius (strain Zn)</name>
    <dbReference type="NCBI Taxonomy" id="913774"/>
    <lineage>
        <taxon>Eukaryota</taxon>
        <taxon>Fungi</taxon>
        <taxon>Dikarya</taxon>
        <taxon>Ascomycota</taxon>
        <taxon>Pezizomycotina</taxon>
        <taxon>Leotiomycetes</taxon>
        <taxon>Leotiomycetes incertae sedis</taxon>
        <taxon>Myxotrichaceae</taxon>
        <taxon>Oidiodendron</taxon>
    </lineage>
</organism>
<sequence>MRCIPILPQSLQAFDSVDDKSSCITPSPYAPTDAPLCQGHPDPPAHSRMRVLVVEVGCDGVAARMRPPIQDAPPRHDCSTAAGEKSAGEELVQIHIEYLGRLSPTTWLLAFLPWTWSLPCGTSPLMNRSIGIGPEIERGPRGCKGHISHSSIPCWELLLSPGPSSQSATGTARQQYSTSDCAITGSEMQSQGVALPSGRTVGLCTVGAGMESSHDGQAGAIGRRETGRERMWVGEGKTGGLSPMCSSIYCTEGQDRPCLVPSTCPPLPLRSTNGLLIPCGGLDPVVILLIDNLLERDPYYRPRTTARCHIIFFDRPLALPLRVSRAENKINTHSYCTEGPSSDPASWLQIDG</sequence>
<gene>
    <name evidence="1" type="ORF">OIDMADRAFT_178124</name>
</gene>
<proteinExistence type="predicted"/>
<protein>
    <submittedName>
        <fullName evidence="1">Uncharacterized protein</fullName>
    </submittedName>
</protein>
<keyword evidence="2" id="KW-1185">Reference proteome</keyword>
<name>A0A0C3CYE8_OIDMZ</name>
<evidence type="ECO:0000313" key="2">
    <source>
        <dbReference type="Proteomes" id="UP000054321"/>
    </source>
</evidence>
<dbReference type="InParanoid" id="A0A0C3CYE8"/>
<dbReference type="HOGENOM" id="CLU_787776_0_0_1"/>
<accession>A0A0C3CYE8</accession>
<evidence type="ECO:0000313" key="1">
    <source>
        <dbReference type="EMBL" id="KIN04054.1"/>
    </source>
</evidence>
<reference evidence="1 2" key="1">
    <citation type="submission" date="2014-04" db="EMBL/GenBank/DDBJ databases">
        <authorList>
            <consortium name="DOE Joint Genome Institute"/>
            <person name="Kuo A."/>
            <person name="Martino E."/>
            <person name="Perotto S."/>
            <person name="Kohler A."/>
            <person name="Nagy L.G."/>
            <person name="Floudas D."/>
            <person name="Copeland A."/>
            <person name="Barry K.W."/>
            <person name="Cichocki N."/>
            <person name="Veneault-Fourrey C."/>
            <person name="LaButti K."/>
            <person name="Lindquist E.A."/>
            <person name="Lipzen A."/>
            <person name="Lundell T."/>
            <person name="Morin E."/>
            <person name="Murat C."/>
            <person name="Sun H."/>
            <person name="Tunlid A."/>
            <person name="Henrissat B."/>
            <person name="Grigoriev I.V."/>
            <person name="Hibbett D.S."/>
            <person name="Martin F."/>
            <person name="Nordberg H.P."/>
            <person name="Cantor M.N."/>
            <person name="Hua S.X."/>
        </authorList>
    </citation>
    <scope>NUCLEOTIDE SEQUENCE [LARGE SCALE GENOMIC DNA]</scope>
    <source>
        <strain evidence="1 2">Zn</strain>
    </source>
</reference>
<dbReference type="Proteomes" id="UP000054321">
    <property type="component" value="Unassembled WGS sequence"/>
</dbReference>
<dbReference type="EMBL" id="KN832873">
    <property type="protein sequence ID" value="KIN04054.1"/>
    <property type="molecule type" value="Genomic_DNA"/>
</dbReference>
<reference evidence="2" key="2">
    <citation type="submission" date="2015-01" db="EMBL/GenBank/DDBJ databases">
        <title>Evolutionary Origins and Diversification of the Mycorrhizal Mutualists.</title>
        <authorList>
            <consortium name="DOE Joint Genome Institute"/>
            <consortium name="Mycorrhizal Genomics Consortium"/>
            <person name="Kohler A."/>
            <person name="Kuo A."/>
            <person name="Nagy L.G."/>
            <person name="Floudas D."/>
            <person name="Copeland A."/>
            <person name="Barry K.W."/>
            <person name="Cichocki N."/>
            <person name="Veneault-Fourrey C."/>
            <person name="LaButti K."/>
            <person name="Lindquist E.A."/>
            <person name="Lipzen A."/>
            <person name="Lundell T."/>
            <person name="Morin E."/>
            <person name="Murat C."/>
            <person name="Riley R."/>
            <person name="Ohm R."/>
            <person name="Sun H."/>
            <person name="Tunlid A."/>
            <person name="Henrissat B."/>
            <person name="Grigoriev I.V."/>
            <person name="Hibbett D.S."/>
            <person name="Martin F."/>
        </authorList>
    </citation>
    <scope>NUCLEOTIDE SEQUENCE [LARGE SCALE GENOMIC DNA]</scope>
    <source>
        <strain evidence="2">Zn</strain>
    </source>
</reference>
<dbReference type="AlphaFoldDB" id="A0A0C3CYE8"/>